<dbReference type="SUPFAM" id="SSF53822">
    <property type="entry name" value="Periplasmic binding protein-like I"/>
    <property type="match status" value="1"/>
</dbReference>
<gene>
    <name evidence="6" type="ORF">OJ962_17570</name>
</gene>
<sequence>MKRLLALALVLTGCGGQLAPTDEDELKIGFVPKSLNQEYWVNTEKGAQAGAKGKAKLLTKAAGADTEIVEQIDLVENLLAQDVDALVIAPSDSDLLKPVLEKAARRIPVVLFDSDIKDWKPKTAYVGTENKQGGVKAGEYIAKLLKNEGELAIVSGIPGSQVGIDRVDGVKEGLKKAGAKTKIVKEVTGQFDREQAVGAMEDILQTNPDVDAVFAANDQMALGAIEAIAARKKTDQIKLIGFDGALEATQRILEGKMYATIAQDPYGMAKVGVESAIKALNDEQVKPTVDTGAKLVTPENAERYFEEVRGKLGGTGRGLDG</sequence>
<comment type="similarity">
    <text evidence="2">Belongs to the bacterial solute-binding protein 2 family.</text>
</comment>
<evidence type="ECO:0000313" key="6">
    <source>
        <dbReference type="EMBL" id="MDA0139316.1"/>
    </source>
</evidence>
<feature type="signal peptide" evidence="4">
    <location>
        <begin position="1"/>
        <end position="19"/>
    </location>
</feature>
<dbReference type="Gene3D" id="3.40.50.2300">
    <property type="match status" value="2"/>
</dbReference>
<dbReference type="PANTHER" id="PTHR46847">
    <property type="entry name" value="D-ALLOSE-BINDING PERIPLASMIC PROTEIN-RELATED"/>
    <property type="match status" value="1"/>
</dbReference>
<keyword evidence="7" id="KW-1185">Reference proteome</keyword>
<dbReference type="CDD" id="cd01536">
    <property type="entry name" value="PBP1_ABC_sugar_binding-like"/>
    <property type="match status" value="1"/>
</dbReference>
<evidence type="ECO:0000256" key="1">
    <source>
        <dbReference type="ARBA" id="ARBA00004196"/>
    </source>
</evidence>
<keyword evidence="3 4" id="KW-0732">Signal</keyword>
<dbReference type="InterPro" id="IPR028082">
    <property type="entry name" value="Peripla_BP_I"/>
</dbReference>
<organism evidence="6 7">
    <name type="scientific">Solirubrobacter deserti</name>
    <dbReference type="NCBI Taxonomy" id="2282478"/>
    <lineage>
        <taxon>Bacteria</taxon>
        <taxon>Bacillati</taxon>
        <taxon>Actinomycetota</taxon>
        <taxon>Thermoleophilia</taxon>
        <taxon>Solirubrobacterales</taxon>
        <taxon>Solirubrobacteraceae</taxon>
        <taxon>Solirubrobacter</taxon>
    </lineage>
</organism>
<evidence type="ECO:0000256" key="4">
    <source>
        <dbReference type="SAM" id="SignalP"/>
    </source>
</evidence>
<proteinExistence type="inferred from homology"/>
<evidence type="ECO:0000313" key="7">
    <source>
        <dbReference type="Proteomes" id="UP001147700"/>
    </source>
</evidence>
<dbReference type="Pfam" id="PF13407">
    <property type="entry name" value="Peripla_BP_4"/>
    <property type="match status" value="1"/>
</dbReference>
<accession>A0ABT4RL79</accession>
<protein>
    <submittedName>
        <fullName evidence="6">Sugar ABC transporter substrate-binding protein</fullName>
    </submittedName>
</protein>
<feature type="domain" description="Periplasmic binding protein" evidence="5">
    <location>
        <begin position="28"/>
        <end position="283"/>
    </location>
</feature>
<dbReference type="Proteomes" id="UP001147700">
    <property type="component" value="Unassembled WGS sequence"/>
</dbReference>
<dbReference type="EMBL" id="JAPCID010000023">
    <property type="protein sequence ID" value="MDA0139316.1"/>
    <property type="molecule type" value="Genomic_DNA"/>
</dbReference>
<feature type="chain" id="PRO_5045643090" evidence="4">
    <location>
        <begin position="20"/>
        <end position="321"/>
    </location>
</feature>
<evidence type="ECO:0000256" key="2">
    <source>
        <dbReference type="ARBA" id="ARBA00007639"/>
    </source>
</evidence>
<dbReference type="PANTHER" id="PTHR46847:SF1">
    <property type="entry name" value="D-ALLOSE-BINDING PERIPLASMIC PROTEIN-RELATED"/>
    <property type="match status" value="1"/>
</dbReference>
<dbReference type="RefSeq" id="WP_202956568.1">
    <property type="nucleotide sequence ID" value="NZ_JAPCID010000023.1"/>
</dbReference>
<comment type="subcellular location">
    <subcellularLocation>
        <location evidence="1">Cell envelope</location>
    </subcellularLocation>
</comment>
<evidence type="ECO:0000259" key="5">
    <source>
        <dbReference type="Pfam" id="PF13407"/>
    </source>
</evidence>
<reference evidence="6" key="1">
    <citation type="submission" date="2022-10" db="EMBL/GenBank/DDBJ databases">
        <title>The WGS of Solirubrobacter sp. CPCC 204708.</title>
        <authorList>
            <person name="Jiang Z."/>
        </authorList>
    </citation>
    <scope>NUCLEOTIDE SEQUENCE</scope>
    <source>
        <strain evidence="6">CPCC 204708</strain>
    </source>
</reference>
<name>A0ABT4RL79_9ACTN</name>
<comment type="caution">
    <text evidence="6">The sequence shown here is derived from an EMBL/GenBank/DDBJ whole genome shotgun (WGS) entry which is preliminary data.</text>
</comment>
<dbReference type="InterPro" id="IPR025997">
    <property type="entry name" value="SBP_2_dom"/>
</dbReference>
<evidence type="ECO:0000256" key="3">
    <source>
        <dbReference type="ARBA" id="ARBA00022729"/>
    </source>
</evidence>